<dbReference type="InterPro" id="IPR013106">
    <property type="entry name" value="Ig_V-set"/>
</dbReference>
<dbReference type="InterPro" id="IPR007110">
    <property type="entry name" value="Ig-like_dom"/>
</dbReference>
<gene>
    <name evidence="7" type="ORF">AALO_G00094610</name>
</gene>
<dbReference type="InterPro" id="IPR050671">
    <property type="entry name" value="CD300_family_receptors"/>
</dbReference>
<reference evidence="7" key="1">
    <citation type="submission" date="2020-10" db="EMBL/GenBank/DDBJ databases">
        <title>Chromosome-scale genome assembly of the Allis shad, Alosa alosa.</title>
        <authorList>
            <person name="Margot Z."/>
            <person name="Christophe K."/>
            <person name="Cabau C."/>
            <person name="Louis A."/>
            <person name="Berthelot C."/>
            <person name="Parey E."/>
            <person name="Roest Crollius H."/>
            <person name="Montfort J."/>
            <person name="Robinson-Rechavi M."/>
            <person name="Bucao C."/>
            <person name="Bouchez O."/>
            <person name="Gislard M."/>
            <person name="Lluch J."/>
            <person name="Milhes M."/>
            <person name="Lampietro C."/>
            <person name="Lopez Roques C."/>
            <person name="Donnadieu C."/>
            <person name="Braasch I."/>
            <person name="Desvignes T."/>
            <person name="Postlethwait J."/>
            <person name="Bobe J."/>
            <person name="Guiguen Y."/>
        </authorList>
    </citation>
    <scope>NUCLEOTIDE SEQUENCE</scope>
    <source>
        <strain evidence="7">M-15738</strain>
        <tissue evidence="7">Blood</tissue>
    </source>
</reference>
<evidence type="ECO:0000256" key="5">
    <source>
        <dbReference type="SAM" id="Phobius"/>
    </source>
</evidence>
<dbReference type="PANTHER" id="PTHR11860:SF118">
    <property type="entry name" value="CMRF35-LIKE MOLECULE 3-RELATED"/>
    <property type="match status" value="1"/>
</dbReference>
<dbReference type="InterPro" id="IPR013783">
    <property type="entry name" value="Ig-like_fold"/>
</dbReference>
<dbReference type="EMBL" id="JADWDJ010000007">
    <property type="protein sequence ID" value="KAG5278047.1"/>
    <property type="molecule type" value="Genomic_DNA"/>
</dbReference>
<keyword evidence="5" id="KW-1133">Transmembrane helix</keyword>
<evidence type="ECO:0000256" key="4">
    <source>
        <dbReference type="SAM" id="MobiDB-lite"/>
    </source>
</evidence>
<feature type="transmembrane region" description="Helical" evidence="5">
    <location>
        <begin position="132"/>
        <end position="154"/>
    </location>
</feature>
<dbReference type="Pfam" id="PF07686">
    <property type="entry name" value="V-set"/>
    <property type="match status" value="1"/>
</dbReference>
<keyword evidence="2 5" id="KW-0812">Transmembrane</keyword>
<evidence type="ECO:0000313" key="8">
    <source>
        <dbReference type="Proteomes" id="UP000823561"/>
    </source>
</evidence>
<feature type="domain" description="Ig-like" evidence="6">
    <location>
        <begin position="1"/>
        <end position="121"/>
    </location>
</feature>
<accession>A0AAV6GXD7</accession>
<comment type="subcellular location">
    <subcellularLocation>
        <location evidence="1">Membrane</location>
    </subcellularLocation>
</comment>
<dbReference type="PROSITE" id="PS50835">
    <property type="entry name" value="IG_LIKE"/>
    <property type="match status" value="1"/>
</dbReference>
<dbReference type="AlphaFoldDB" id="A0AAV6GXD7"/>
<dbReference type="PANTHER" id="PTHR11860">
    <property type="entry name" value="POLYMERIC-IMMUNOGLOBULIN RECEPTOR"/>
    <property type="match status" value="1"/>
</dbReference>
<dbReference type="Proteomes" id="UP000823561">
    <property type="component" value="Chromosome 7"/>
</dbReference>
<evidence type="ECO:0000256" key="2">
    <source>
        <dbReference type="ARBA" id="ARBA00022692"/>
    </source>
</evidence>
<evidence type="ECO:0000256" key="3">
    <source>
        <dbReference type="ARBA" id="ARBA00023136"/>
    </source>
</evidence>
<keyword evidence="3 5" id="KW-0472">Membrane</keyword>
<sequence>MSVNGTEGGSVVIHCPLPKPYPANTWPTPGQHPANTGPAPGQHPANTWPTPSQHLAKYLTRGHSTTLVRSSGSARCTSQGRFSICDDRKKDFFDVTIRELTVNDSGMYNCGVDTDPEPEFTQIQLFVKAASVLAMILVVTGIMCMTGFVVVLYFNVGNKHSVPRIAMNQPETHWSFPSDEISCYAEHFPVDTPVDDQSRRLSPVYQNLLHTGSSDPPEPLYQSLDAQAIKTLSVYGNIQPWAGV</sequence>
<comment type="caution">
    <text evidence="7">The sequence shown here is derived from an EMBL/GenBank/DDBJ whole genome shotgun (WGS) entry which is preliminary data.</text>
</comment>
<dbReference type="GO" id="GO:0004888">
    <property type="term" value="F:transmembrane signaling receptor activity"/>
    <property type="evidence" value="ECO:0007669"/>
    <property type="project" value="TreeGrafter"/>
</dbReference>
<dbReference type="InterPro" id="IPR036179">
    <property type="entry name" value="Ig-like_dom_sf"/>
</dbReference>
<evidence type="ECO:0000313" key="7">
    <source>
        <dbReference type="EMBL" id="KAG5278047.1"/>
    </source>
</evidence>
<proteinExistence type="predicted"/>
<dbReference type="GO" id="GO:0005886">
    <property type="term" value="C:plasma membrane"/>
    <property type="evidence" value="ECO:0007669"/>
    <property type="project" value="TreeGrafter"/>
</dbReference>
<dbReference type="Gene3D" id="2.60.40.10">
    <property type="entry name" value="Immunoglobulins"/>
    <property type="match status" value="1"/>
</dbReference>
<organism evidence="7 8">
    <name type="scientific">Alosa alosa</name>
    <name type="common">allis shad</name>
    <dbReference type="NCBI Taxonomy" id="278164"/>
    <lineage>
        <taxon>Eukaryota</taxon>
        <taxon>Metazoa</taxon>
        <taxon>Chordata</taxon>
        <taxon>Craniata</taxon>
        <taxon>Vertebrata</taxon>
        <taxon>Euteleostomi</taxon>
        <taxon>Actinopterygii</taxon>
        <taxon>Neopterygii</taxon>
        <taxon>Teleostei</taxon>
        <taxon>Clupei</taxon>
        <taxon>Clupeiformes</taxon>
        <taxon>Clupeoidei</taxon>
        <taxon>Clupeidae</taxon>
        <taxon>Alosa</taxon>
    </lineage>
</organism>
<keyword evidence="8" id="KW-1185">Reference proteome</keyword>
<dbReference type="SUPFAM" id="SSF48726">
    <property type="entry name" value="Immunoglobulin"/>
    <property type="match status" value="1"/>
</dbReference>
<name>A0AAV6GXD7_9TELE</name>
<evidence type="ECO:0000259" key="6">
    <source>
        <dbReference type="PROSITE" id="PS50835"/>
    </source>
</evidence>
<evidence type="ECO:0000256" key="1">
    <source>
        <dbReference type="ARBA" id="ARBA00004370"/>
    </source>
</evidence>
<feature type="region of interest" description="Disordered" evidence="4">
    <location>
        <begin position="22"/>
        <end position="51"/>
    </location>
</feature>
<protein>
    <recommendedName>
        <fullName evidence="6">Ig-like domain-containing protein</fullName>
    </recommendedName>
</protein>